<dbReference type="EMBL" id="CP146023">
    <property type="protein sequence ID" value="WWQ69379.1"/>
    <property type="molecule type" value="Genomic_DNA"/>
</dbReference>
<organism evidence="1 2">
    <name type="scientific">Streptomyces citrinus</name>
    <dbReference type="NCBI Taxonomy" id="3118173"/>
    <lineage>
        <taxon>Bacteria</taxon>
        <taxon>Bacillati</taxon>
        <taxon>Actinomycetota</taxon>
        <taxon>Actinomycetes</taxon>
        <taxon>Kitasatosporales</taxon>
        <taxon>Streptomycetaceae</taxon>
        <taxon>Streptomyces</taxon>
    </lineage>
</organism>
<keyword evidence="2" id="KW-1185">Reference proteome</keyword>
<evidence type="ECO:0000313" key="2">
    <source>
        <dbReference type="Proteomes" id="UP001432251"/>
    </source>
</evidence>
<name>A0ACD5AQZ4_9ACTN</name>
<protein>
    <submittedName>
        <fullName evidence="1">Uncharacterized protein</fullName>
    </submittedName>
</protein>
<geneLocation type="plasmid" evidence="1 2">
    <name>p1</name>
</geneLocation>
<proteinExistence type="predicted"/>
<reference evidence="1" key="1">
    <citation type="journal article" date="2025" name="Int. J. Syst. Evol. Microbiol.">
        <title>Streptomyces citrinus sp. nov., with yellow diffusible pigment.</title>
        <authorList>
            <person name="He Y."/>
            <person name="Yang E."/>
            <person name="Xu J."/>
            <person name="Sun Y."/>
            <person name="Sun L."/>
        </authorList>
    </citation>
    <scope>NUCLEOTIDE SEQUENCE</scope>
    <source>
        <strain evidence="1">Q6</strain>
    </source>
</reference>
<dbReference type="Proteomes" id="UP001432251">
    <property type="component" value="Plasmid p1"/>
</dbReference>
<sequence length="284" mass="31384">MIPIDPPALKVKDTLAAACGTMRNAVLRIRLEARQADLTSAEEGYIEAAEHGGLYALACTARKAEKQLPDRDGEHLTALYSEGLVGRKPGRVQYDELKARAPFGRCLLCGNSEVSSLDHHLPKDALPLYTITPANLVPACSKCNQMKGDRIGATAGVRTLHPYYDRPGQGGRYLVADVTSWPVQFLIRPLPHWDAELLARVLHHFRTFNLAQRYAEFCISVLTANQWLHRKILETGGPAALTAFLQEDAEQHAATHGLNTWDTALRFGLADSAWYLHHGVHEPP</sequence>
<evidence type="ECO:0000313" key="1">
    <source>
        <dbReference type="EMBL" id="WWQ69379.1"/>
    </source>
</evidence>
<keyword evidence="1" id="KW-0614">Plasmid</keyword>
<gene>
    <name evidence="1" type="ORF">V2W30_40055</name>
</gene>
<accession>A0ACD5AQZ4</accession>